<evidence type="ECO:0000313" key="2">
    <source>
        <dbReference type="Proteomes" id="UP001732700"/>
    </source>
</evidence>
<organism evidence="1 2">
    <name type="scientific">Avena sativa</name>
    <name type="common">Oat</name>
    <dbReference type="NCBI Taxonomy" id="4498"/>
    <lineage>
        <taxon>Eukaryota</taxon>
        <taxon>Viridiplantae</taxon>
        <taxon>Streptophyta</taxon>
        <taxon>Embryophyta</taxon>
        <taxon>Tracheophyta</taxon>
        <taxon>Spermatophyta</taxon>
        <taxon>Magnoliopsida</taxon>
        <taxon>Liliopsida</taxon>
        <taxon>Poales</taxon>
        <taxon>Poaceae</taxon>
        <taxon>BOP clade</taxon>
        <taxon>Pooideae</taxon>
        <taxon>Poodae</taxon>
        <taxon>Poeae</taxon>
        <taxon>Poeae Chloroplast Group 1 (Aveneae type)</taxon>
        <taxon>Aveninae</taxon>
        <taxon>Avena</taxon>
    </lineage>
</organism>
<protein>
    <submittedName>
        <fullName evidence="1">Uncharacterized protein</fullName>
    </submittedName>
</protein>
<proteinExistence type="predicted"/>
<dbReference type="Proteomes" id="UP001732700">
    <property type="component" value="Chromosome 1C"/>
</dbReference>
<name>A0ACD5TPT9_AVESA</name>
<sequence>MSSSSSAGNHRHERRWAGAEGETSSARSYSEVAGSASPPPPRQSTAAATSPVSAAHRAAPAGRVPAKDRIGPRSEIHRVSPAAAVDEEGFRQPRRKNQRRYEQRRERQASPPSPPRPRRNPAPEAAALLCFRYLESGHFVRDCTNKVRCRKCLESGHESWKCEQRRNERGDWERAATPPRAEAGTGHAPHHQAPAGVGAPEAAVVPRSAPRERAAPVRATAPPPERAAEERTMVPFQRPAPPPPPRVTQPPPSPPPRVIIAHSREMQDAEEVLKLALVASITGTRPRVTVGAVERLLLASFQLRDGDFTVHLHHPEDFLITFHSKTAFDRATGDHFLQDPAFTLSIRPWCKLAHANVDHLEYHVELELRGIPAQAWHLSTAEHILGASCWIEKLHEGTRTRTDLATFRLFGRAHDPKEIKPTAILEIVEQIPARNPALPPARRILTYPIKFRLISDVIDVDALDEERREHGRGGGDGAHGDRGGGHAGGQRPRRRGRKRRRGDGALRAAHATWPPTQSAGVRAASASTGWRARLDGPLNADQLRKAKRRTNRKQLPAKVWQVKAAKAPAGGPLNLTTGTAPRSKDVATSPAGSSELAGSAGGDNVPGSVPEETRAEPDRDQDPSPVCASLQSEVPGTGPDREPLSGREPEADTLSGRFDASRSPTPGNGLSVSEVPCSEDEARRTQPWEDSGKSTGSRTTGDVGAQQQQYTAGGQEAGSPPPMRILQRPTITSPSTPRPTSSIPQQPVTTSPRASEPQTRADNSQLIATTTPSRPATRFLYERRSRRRGANPVQENWTLGSFLAAATKQLNPVLPTPGKRPKKHPICFMPRRGRSATAKAPPTAERRAQVQLLRTLGIIDTDQKITDVEMKAFADVFATPISVPVLAAIAALLGHTLLEELLLSPTPSLGVPVAS</sequence>
<reference evidence="1" key="2">
    <citation type="submission" date="2025-09" db="UniProtKB">
        <authorList>
            <consortium name="EnsemblPlants"/>
        </authorList>
    </citation>
    <scope>IDENTIFICATION</scope>
</reference>
<evidence type="ECO:0000313" key="1">
    <source>
        <dbReference type="EnsemblPlants" id="AVESA.00010b.r2.1CG0105470.1.CDS"/>
    </source>
</evidence>
<accession>A0ACD5TPT9</accession>
<dbReference type="EnsemblPlants" id="AVESA.00010b.r2.1CG0105470.1">
    <property type="protein sequence ID" value="AVESA.00010b.r2.1CG0105470.1.CDS"/>
    <property type="gene ID" value="AVESA.00010b.r2.1CG0105470"/>
</dbReference>
<reference evidence="1" key="1">
    <citation type="submission" date="2021-05" db="EMBL/GenBank/DDBJ databases">
        <authorList>
            <person name="Scholz U."/>
            <person name="Mascher M."/>
            <person name="Fiebig A."/>
        </authorList>
    </citation>
    <scope>NUCLEOTIDE SEQUENCE [LARGE SCALE GENOMIC DNA]</scope>
</reference>
<keyword evidence="2" id="KW-1185">Reference proteome</keyword>